<organism evidence="2 3">
    <name type="scientific">Ignelater luminosus</name>
    <name type="common">Cucubano</name>
    <name type="synonym">Pyrophorus luminosus</name>
    <dbReference type="NCBI Taxonomy" id="2038154"/>
    <lineage>
        <taxon>Eukaryota</taxon>
        <taxon>Metazoa</taxon>
        <taxon>Ecdysozoa</taxon>
        <taxon>Arthropoda</taxon>
        <taxon>Hexapoda</taxon>
        <taxon>Insecta</taxon>
        <taxon>Pterygota</taxon>
        <taxon>Neoptera</taxon>
        <taxon>Endopterygota</taxon>
        <taxon>Coleoptera</taxon>
        <taxon>Polyphaga</taxon>
        <taxon>Elateriformia</taxon>
        <taxon>Elateroidea</taxon>
        <taxon>Elateridae</taxon>
        <taxon>Agrypninae</taxon>
        <taxon>Pyrophorini</taxon>
        <taxon>Ignelater</taxon>
    </lineage>
</organism>
<protein>
    <submittedName>
        <fullName evidence="2">Uncharacterized protein</fullName>
    </submittedName>
</protein>
<evidence type="ECO:0000313" key="3">
    <source>
        <dbReference type="Proteomes" id="UP000801492"/>
    </source>
</evidence>
<reference evidence="2" key="1">
    <citation type="submission" date="2019-08" db="EMBL/GenBank/DDBJ databases">
        <title>The genome of the North American firefly Photinus pyralis.</title>
        <authorList>
            <consortium name="Photinus pyralis genome working group"/>
            <person name="Fallon T.R."/>
            <person name="Sander Lower S.E."/>
            <person name="Weng J.-K."/>
        </authorList>
    </citation>
    <scope>NUCLEOTIDE SEQUENCE</scope>
    <source>
        <strain evidence="2">TRF0915ILg1</strain>
        <tissue evidence="2">Whole body</tissue>
    </source>
</reference>
<name>A0A8K0CU58_IGNLU</name>
<sequence length="116" mass="13366">MQTTNFVLFLLFVTDDLQGLVHYCTKESSCHKGYERCCTAIAPNCLPNCRMIPIGERCRCVKNKHSHEEKPITILANHHCRYDKSCPDSHKKCCSVKPPHCYPRCRMAPRIICHCT</sequence>
<comment type="caution">
    <text evidence="2">The sequence shown here is derived from an EMBL/GenBank/DDBJ whole genome shotgun (WGS) entry which is preliminary data.</text>
</comment>
<keyword evidence="1" id="KW-0732">Signal</keyword>
<keyword evidence="3" id="KW-1185">Reference proteome</keyword>
<accession>A0A8K0CU58</accession>
<dbReference type="Proteomes" id="UP000801492">
    <property type="component" value="Unassembled WGS sequence"/>
</dbReference>
<gene>
    <name evidence="2" type="ORF">ILUMI_13592</name>
</gene>
<evidence type="ECO:0000313" key="2">
    <source>
        <dbReference type="EMBL" id="KAF2892579.1"/>
    </source>
</evidence>
<proteinExistence type="predicted"/>
<feature type="chain" id="PRO_5035453138" evidence="1">
    <location>
        <begin position="20"/>
        <end position="116"/>
    </location>
</feature>
<evidence type="ECO:0000256" key="1">
    <source>
        <dbReference type="SAM" id="SignalP"/>
    </source>
</evidence>
<dbReference type="EMBL" id="VTPC01008663">
    <property type="protein sequence ID" value="KAF2892579.1"/>
    <property type="molecule type" value="Genomic_DNA"/>
</dbReference>
<feature type="signal peptide" evidence="1">
    <location>
        <begin position="1"/>
        <end position="19"/>
    </location>
</feature>
<dbReference type="AlphaFoldDB" id="A0A8K0CU58"/>